<evidence type="ECO:0000313" key="2">
    <source>
        <dbReference type="Proteomes" id="UP000177068"/>
    </source>
</evidence>
<sequence>MRAIVIGDRQVEMPAPIYIIPDTVKVSEETGTMSGKCIFPSSDPTVGERVDHVNICHEMFVLWNCAHIWAQRKGWGRLFAIKTRQEVVGGRMTPPDTEIDFVTSLTNVRKHGGRVVGSAKAEFSLGGKPLLLVNVDRFIEEKI</sequence>
<dbReference type="EMBL" id="MHWG01000001">
    <property type="protein sequence ID" value="OHB06367.1"/>
    <property type="molecule type" value="Genomic_DNA"/>
</dbReference>
<accession>A0A1G2UA60</accession>
<dbReference type="AlphaFoldDB" id="A0A1G2UA60"/>
<protein>
    <submittedName>
        <fullName evidence="1">Uncharacterized protein</fullName>
    </submittedName>
</protein>
<proteinExistence type="predicted"/>
<dbReference type="Proteomes" id="UP000177068">
    <property type="component" value="Unassembled WGS sequence"/>
</dbReference>
<reference evidence="1 2" key="1">
    <citation type="journal article" date="2016" name="Nat. Commun.">
        <title>Thousands of microbial genomes shed light on interconnected biogeochemical processes in an aquifer system.</title>
        <authorList>
            <person name="Anantharaman K."/>
            <person name="Brown C.T."/>
            <person name="Hug L.A."/>
            <person name="Sharon I."/>
            <person name="Castelle C.J."/>
            <person name="Probst A.J."/>
            <person name="Thomas B.C."/>
            <person name="Singh A."/>
            <person name="Wilkins M.J."/>
            <person name="Karaoz U."/>
            <person name="Brodie E.L."/>
            <person name="Williams K.H."/>
            <person name="Hubbard S.S."/>
            <person name="Banfield J.F."/>
        </authorList>
    </citation>
    <scope>NUCLEOTIDE SEQUENCE [LARGE SCALE GENOMIC DNA]</scope>
</reference>
<evidence type="ECO:0000313" key="1">
    <source>
        <dbReference type="EMBL" id="OHB06367.1"/>
    </source>
</evidence>
<organism evidence="1 2">
    <name type="scientific">Candidatus Zambryskibacteria bacterium RIFCSPLOWO2_01_FULL_47_14</name>
    <dbReference type="NCBI Taxonomy" id="1802763"/>
    <lineage>
        <taxon>Bacteria</taxon>
        <taxon>Candidatus Zambryskiibacteriota</taxon>
    </lineage>
</organism>
<name>A0A1G2UA60_9BACT</name>
<gene>
    <name evidence="1" type="ORF">A3A26_00860</name>
</gene>
<comment type="caution">
    <text evidence="1">The sequence shown here is derived from an EMBL/GenBank/DDBJ whole genome shotgun (WGS) entry which is preliminary data.</text>
</comment>